<name>A0A0K9YL33_9BACL</name>
<comment type="subcellular location">
    <subcellularLocation>
        <location evidence="1">Membrane</location>
        <topology evidence="1">Multi-pass membrane protein</topology>
    </subcellularLocation>
</comment>
<dbReference type="OrthoDB" id="2929366at2"/>
<keyword evidence="2 5" id="KW-0812">Transmembrane</keyword>
<organism evidence="7 8">
    <name type="scientific">Brevibacillus reuszeri</name>
    <dbReference type="NCBI Taxonomy" id="54915"/>
    <lineage>
        <taxon>Bacteria</taxon>
        <taxon>Bacillati</taxon>
        <taxon>Bacillota</taxon>
        <taxon>Bacilli</taxon>
        <taxon>Bacillales</taxon>
        <taxon>Paenibacillaceae</taxon>
        <taxon>Brevibacillus</taxon>
    </lineage>
</organism>
<dbReference type="EMBL" id="LGIQ01000011">
    <property type="protein sequence ID" value="KNB69372.1"/>
    <property type="molecule type" value="Genomic_DNA"/>
</dbReference>
<evidence type="ECO:0000256" key="4">
    <source>
        <dbReference type="ARBA" id="ARBA00023136"/>
    </source>
</evidence>
<evidence type="ECO:0000313" key="6">
    <source>
        <dbReference type="EMBL" id="GED70792.1"/>
    </source>
</evidence>
<keyword evidence="3 5" id="KW-1133">Transmembrane helix</keyword>
<sequence>MSVLTAILPIVLFGMFTFSAILKFSRSKSMVQHWNEYRYPLWFMDIIASLELLGAIGMLAAFWVPVLMKYVAVLFVVLMLGAIHAHLFRARHKPIMALNAFFMLVFAAVLLLV</sequence>
<accession>A0A0K9YL33</accession>
<reference evidence="6 9" key="3">
    <citation type="submission" date="2019-06" db="EMBL/GenBank/DDBJ databases">
        <title>Whole genome shotgun sequence of Brevibacillus reuszeri NBRC 15719.</title>
        <authorList>
            <person name="Hosoyama A."/>
            <person name="Uohara A."/>
            <person name="Ohji S."/>
            <person name="Ichikawa N."/>
        </authorList>
    </citation>
    <scope>NUCLEOTIDE SEQUENCE [LARGE SCALE GENOMIC DNA]</scope>
    <source>
        <strain evidence="6 9">NBRC 15719</strain>
    </source>
</reference>
<feature type="transmembrane region" description="Helical" evidence="5">
    <location>
        <begin position="42"/>
        <end position="64"/>
    </location>
</feature>
<dbReference type="Pfam" id="PF13564">
    <property type="entry name" value="DoxX_2"/>
    <property type="match status" value="1"/>
</dbReference>
<feature type="transmembrane region" description="Helical" evidence="5">
    <location>
        <begin position="6"/>
        <end position="22"/>
    </location>
</feature>
<reference evidence="7" key="2">
    <citation type="submission" date="2015-07" db="EMBL/GenBank/DDBJ databases">
        <title>MeaNS - Measles Nucleotide Surveillance Program.</title>
        <authorList>
            <person name="Tran T."/>
            <person name="Druce J."/>
        </authorList>
    </citation>
    <scope>NUCLEOTIDE SEQUENCE</scope>
    <source>
        <strain evidence="7">DSM 9887</strain>
    </source>
</reference>
<evidence type="ECO:0000313" key="9">
    <source>
        <dbReference type="Proteomes" id="UP000319578"/>
    </source>
</evidence>
<feature type="transmembrane region" description="Helical" evidence="5">
    <location>
        <begin position="95"/>
        <end position="112"/>
    </location>
</feature>
<dbReference type="EMBL" id="BJON01000018">
    <property type="protein sequence ID" value="GED70792.1"/>
    <property type="molecule type" value="Genomic_DNA"/>
</dbReference>
<comment type="caution">
    <text evidence="7">The sequence shown here is derived from an EMBL/GenBank/DDBJ whole genome shotgun (WGS) entry which is preliminary data.</text>
</comment>
<dbReference type="AlphaFoldDB" id="A0A0K9YL33"/>
<dbReference type="RefSeq" id="WP_049741378.1">
    <property type="nucleotide sequence ID" value="NZ_BJON01000018.1"/>
</dbReference>
<dbReference type="InterPro" id="IPR032808">
    <property type="entry name" value="DoxX"/>
</dbReference>
<feature type="transmembrane region" description="Helical" evidence="5">
    <location>
        <begin position="70"/>
        <end position="88"/>
    </location>
</feature>
<dbReference type="Proteomes" id="UP000319578">
    <property type="component" value="Unassembled WGS sequence"/>
</dbReference>
<evidence type="ECO:0000313" key="8">
    <source>
        <dbReference type="Proteomes" id="UP000036834"/>
    </source>
</evidence>
<reference evidence="8" key="1">
    <citation type="submission" date="2015-07" db="EMBL/GenBank/DDBJ databases">
        <title>Genome sequencing project for genomic taxonomy and phylogenomics of Bacillus-like bacteria.</title>
        <authorList>
            <person name="Liu B."/>
            <person name="Wang J."/>
            <person name="Zhu Y."/>
            <person name="Liu G."/>
            <person name="Chen Q."/>
            <person name="Chen Z."/>
            <person name="Lan J."/>
            <person name="Che J."/>
            <person name="Ge C."/>
            <person name="Shi H."/>
            <person name="Pan Z."/>
            <person name="Liu X."/>
        </authorList>
    </citation>
    <scope>NUCLEOTIDE SEQUENCE [LARGE SCALE GENOMIC DNA]</scope>
    <source>
        <strain evidence="8">DSM 9887</strain>
    </source>
</reference>
<keyword evidence="4 5" id="KW-0472">Membrane</keyword>
<evidence type="ECO:0000256" key="5">
    <source>
        <dbReference type="SAM" id="Phobius"/>
    </source>
</evidence>
<dbReference type="GO" id="GO:0016020">
    <property type="term" value="C:membrane"/>
    <property type="evidence" value="ECO:0007669"/>
    <property type="project" value="UniProtKB-SubCell"/>
</dbReference>
<evidence type="ECO:0000256" key="2">
    <source>
        <dbReference type="ARBA" id="ARBA00022692"/>
    </source>
</evidence>
<protein>
    <submittedName>
        <fullName evidence="7">DoxX family protein</fullName>
    </submittedName>
</protein>
<dbReference type="PATRIC" id="fig|54915.3.peg.4386"/>
<gene>
    <name evidence="6" type="primary">ydgD</name>
    <name evidence="7" type="ORF">ADS79_26090</name>
    <name evidence="6" type="ORF">BRE01_44940</name>
</gene>
<dbReference type="Proteomes" id="UP000036834">
    <property type="component" value="Unassembled WGS sequence"/>
</dbReference>
<evidence type="ECO:0000256" key="1">
    <source>
        <dbReference type="ARBA" id="ARBA00004141"/>
    </source>
</evidence>
<evidence type="ECO:0000313" key="7">
    <source>
        <dbReference type="EMBL" id="KNB69372.1"/>
    </source>
</evidence>
<dbReference type="STRING" id="54915.ADS79_26090"/>
<keyword evidence="9" id="KW-1185">Reference proteome</keyword>
<evidence type="ECO:0000256" key="3">
    <source>
        <dbReference type="ARBA" id="ARBA00022989"/>
    </source>
</evidence>
<proteinExistence type="predicted"/>